<dbReference type="SUPFAM" id="SSF48498">
    <property type="entry name" value="Tetracyclin repressor-like, C-terminal domain"/>
    <property type="match status" value="1"/>
</dbReference>
<keyword evidence="3" id="KW-0804">Transcription</keyword>
<protein>
    <submittedName>
        <fullName evidence="6">TetR family transcriptional regulator</fullName>
    </submittedName>
</protein>
<dbReference type="PRINTS" id="PR00455">
    <property type="entry name" value="HTHTETR"/>
</dbReference>
<dbReference type="InterPro" id="IPR001647">
    <property type="entry name" value="HTH_TetR"/>
</dbReference>
<dbReference type="Gene3D" id="1.10.357.10">
    <property type="entry name" value="Tetracycline Repressor, domain 2"/>
    <property type="match status" value="1"/>
</dbReference>
<evidence type="ECO:0000256" key="4">
    <source>
        <dbReference type="PROSITE-ProRule" id="PRU00335"/>
    </source>
</evidence>
<dbReference type="Pfam" id="PF21993">
    <property type="entry name" value="TetR_C_13_2"/>
    <property type="match status" value="1"/>
</dbReference>
<dbReference type="InterPro" id="IPR054156">
    <property type="entry name" value="YxaF_TetR_C"/>
</dbReference>
<comment type="caution">
    <text evidence="6">The sequence shown here is derived from an EMBL/GenBank/DDBJ whole genome shotgun (WGS) entry which is preliminary data.</text>
</comment>
<proteinExistence type="predicted"/>
<dbReference type="GO" id="GO:0003677">
    <property type="term" value="F:DNA binding"/>
    <property type="evidence" value="ECO:0007669"/>
    <property type="project" value="UniProtKB-UniRule"/>
</dbReference>
<evidence type="ECO:0000313" key="7">
    <source>
        <dbReference type="Proteomes" id="UP000237797"/>
    </source>
</evidence>
<dbReference type="InterPro" id="IPR009057">
    <property type="entry name" value="Homeodomain-like_sf"/>
</dbReference>
<dbReference type="RefSeq" id="WP_106344733.1">
    <property type="nucleotide sequence ID" value="NZ_PVNE01000008.1"/>
</dbReference>
<dbReference type="InterPro" id="IPR036271">
    <property type="entry name" value="Tet_transcr_reg_TetR-rel_C_sf"/>
</dbReference>
<evidence type="ECO:0000256" key="3">
    <source>
        <dbReference type="ARBA" id="ARBA00023163"/>
    </source>
</evidence>
<evidence type="ECO:0000256" key="1">
    <source>
        <dbReference type="ARBA" id="ARBA00023015"/>
    </source>
</evidence>
<dbReference type="PANTHER" id="PTHR47506">
    <property type="entry name" value="TRANSCRIPTIONAL REGULATORY PROTEIN"/>
    <property type="match status" value="1"/>
</dbReference>
<dbReference type="PANTHER" id="PTHR47506:SF3">
    <property type="entry name" value="HTH-TYPE TRANSCRIPTIONAL REGULATOR LMRA"/>
    <property type="match status" value="1"/>
</dbReference>
<dbReference type="Pfam" id="PF00440">
    <property type="entry name" value="TetR_N"/>
    <property type="match status" value="1"/>
</dbReference>
<keyword evidence="2 4" id="KW-0238">DNA-binding</keyword>
<dbReference type="AlphaFoldDB" id="A0A2T0LFS8"/>
<dbReference type="PROSITE" id="PS50977">
    <property type="entry name" value="HTH_TETR_2"/>
    <property type="match status" value="1"/>
</dbReference>
<feature type="DNA-binding region" description="H-T-H motif" evidence="4">
    <location>
        <begin position="28"/>
        <end position="47"/>
    </location>
</feature>
<dbReference type="SUPFAM" id="SSF46689">
    <property type="entry name" value="Homeodomain-like"/>
    <property type="match status" value="1"/>
</dbReference>
<keyword evidence="1" id="KW-0805">Transcription regulation</keyword>
<sequence>MKNTMTARERLIQATFELLERQGYHGTGLNQIIKESGAPKGSLYYYFPNGKEELVSRAIGEQGKALADRIRRALEGAQDPAEAVYSMMLHLAEKLEQSKCTKAGSFAAVALETSNTSEMLRETINKTYDAFISAIQGMLLAHGFSEARAVQIATLITASMEGAVVLCRTKKSTEPLRHIAQEMKHLLRSAIAENDAGS</sequence>
<evidence type="ECO:0000313" key="6">
    <source>
        <dbReference type="EMBL" id="PRX41093.1"/>
    </source>
</evidence>
<gene>
    <name evidence="6" type="ORF">CLV97_10821</name>
</gene>
<reference evidence="6 7" key="1">
    <citation type="submission" date="2018-03" db="EMBL/GenBank/DDBJ databases">
        <title>Genomic Encyclopedia of Archaeal and Bacterial Type Strains, Phase II (KMG-II): from individual species to whole genera.</title>
        <authorList>
            <person name="Goeker M."/>
        </authorList>
    </citation>
    <scope>NUCLEOTIDE SEQUENCE [LARGE SCALE GENOMIC DNA]</scope>
    <source>
        <strain evidence="6 7">DSM 44946</strain>
    </source>
</reference>
<dbReference type="EMBL" id="PVNE01000008">
    <property type="protein sequence ID" value="PRX41093.1"/>
    <property type="molecule type" value="Genomic_DNA"/>
</dbReference>
<keyword evidence="7" id="KW-1185">Reference proteome</keyword>
<dbReference type="Proteomes" id="UP000237797">
    <property type="component" value="Unassembled WGS sequence"/>
</dbReference>
<organism evidence="6 7">
    <name type="scientific">Planifilum fimeticola</name>
    <dbReference type="NCBI Taxonomy" id="201975"/>
    <lineage>
        <taxon>Bacteria</taxon>
        <taxon>Bacillati</taxon>
        <taxon>Bacillota</taxon>
        <taxon>Bacilli</taxon>
        <taxon>Bacillales</taxon>
        <taxon>Thermoactinomycetaceae</taxon>
        <taxon>Planifilum</taxon>
    </lineage>
</organism>
<feature type="domain" description="HTH tetR-type" evidence="5">
    <location>
        <begin position="5"/>
        <end position="65"/>
    </location>
</feature>
<evidence type="ECO:0000259" key="5">
    <source>
        <dbReference type="PROSITE" id="PS50977"/>
    </source>
</evidence>
<name>A0A2T0LFS8_9BACL</name>
<evidence type="ECO:0000256" key="2">
    <source>
        <dbReference type="ARBA" id="ARBA00023125"/>
    </source>
</evidence>
<accession>A0A2T0LFS8</accession>